<evidence type="ECO:0008006" key="4">
    <source>
        <dbReference type="Google" id="ProtNLM"/>
    </source>
</evidence>
<feature type="region of interest" description="Disordered" evidence="1">
    <location>
        <begin position="224"/>
        <end position="247"/>
    </location>
</feature>
<keyword evidence="3" id="KW-1185">Reference proteome</keyword>
<proteinExistence type="predicted"/>
<dbReference type="AlphaFoldDB" id="A0A0B3XYN8"/>
<name>A0A0B3XYN8_9ALTE</name>
<sequence>MKNISLFSLRSAQPILLALLFITTVHIADAQVIFQEDKNNFIRLVKKQNETGSDMRANQHPFTLQEQDVSAILSAIQVVKNKNTSTPLFSNEQVALLAAYLPEALRTATAQQDVIFALSKEKRYLAGLKTQTYYVAGSIFVADDQLNILIGEFDKVANKAYEMAYDPTSQGLVKYDFDFGNRKQAKFSFDSPLSFSAPGIELKTKNRFDWVVAPTQLAFEAPVEKETLSPENRENTPSKKDVAGSAPLPAENDIVARFKRLDALKKAKLISETEYAEKRRQLLDEL</sequence>
<dbReference type="OrthoDB" id="6329156at2"/>
<evidence type="ECO:0000313" key="2">
    <source>
        <dbReference type="EMBL" id="KHT44668.1"/>
    </source>
</evidence>
<evidence type="ECO:0000256" key="1">
    <source>
        <dbReference type="SAM" id="MobiDB-lite"/>
    </source>
</evidence>
<comment type="caution">
    <text evidence="2">The sequence shown here is derived from an EMBL/GenBank/DDBJ whole genome shotgun (WGS) entry which is preliminary data.</text>
</comment>
<protein>
    <recommendedName>
        <fullName evidence="4">SHOCT domain-containing protein</fullName>
    </recommendedName>
</protein>
<gene>
    <name evidence="2" type="ORF">RJ41_17605</name>
</gene>
<reference evidence="2 3" key="1">
    <citation type="submission" date="2014-12" db="EMBL/GenBank/DDBJ databases">
        <title>Genome sequencing of Alteromonas marina AD001.</title>
        <authorList>
            <person name="Adrian T.G.S."/>
            <person name="Chan K.G."/>
        </authorList>
    </citation>
    <scope>NUCLEOTIDE SEQUENCE [LARGE SCALE GENOMIC DNA]</scope>
    <source>
        <strain evidence="2 3">AD001</strain>
    </source>
</reference>
<accession>A0A0B3XYN8</accession>
<feature type="compositionally biased region" description="Basic and acidic residues" evidence="1">
    <location>
        <begin position="224"/>
        <end position="242"/>
    </location>
</feature>
<dbReference type="EMBL" id="JWLW01000066">
    <property type="protein sequence ID" value="KHT44668.1"/>
    <property type="molecule type" value="Genomic_DNA"/>
</dbReference>
<dbReference type="RefSeq" id="WP_039223514.1">
    <property type="nucleotide sequence ID" value="NZ_JWLW01000066.1"/>
</dbReference>
<organism evidence="2 3">
    <name type="scientific">Alteromonas marina</name>
    <dbReference type="NCBI Taxonomy" id="203795"/>
    <lineage>
        <taxon>Bacteria</taxon>
        <taxon>Pseudomonadati</taxon>
        <taxon>Pseudomonadota</taxon>
        <taxon>Gammaproteobacteria</taxon>
        <taxon>Alteromonadales</taxon>
        <taxon>Alteromonadaceae</taxon>
        <taxon>Alteromonas/Salinimonas group</taxon>
        <taxon>Alteromonas</taxon>
    </lineage>
</organism>
<dbReference type="Proteomes" id="UP000031197">
    <property type="component" value="Unassembled WGS sequence"/>
</dbReference>
<evidence type="ECO:0000313" key="3">
    <source>
        <dbReference type="Proteomes" id="UP000031197"/>
    </source>
</evidence>